<dbReference type="Gene3D" id="3.90.1420.10">
    <property type="entry name" value="Rubisco LSMT, substrate-binding domain"/>
    <property type="match status" value="1"/>
</dbReference>
<dbReference type="SUPFAM" id="SSF81822">
    <property type="entry name" value="RuBisCo LSMT C-terminal, substrate-binding domain"/>
    <property type="match status" value="1"/>
</dbReference>
<dbReference type="PANTHER" id="PTHR13271:SF93">
    <property type="entry name" value="SET DOMAIN-CONTAINING PROTEIN"/>
    <property type="match status" value="1"/>
</dbReference>
<dbReference type="InterPro" id="IPR046341">
    <property type="entry name" value="SET_dom_sf"/>
</dbReference>
<accession>A0A1D2A887</accession>
<proteinExistence type="predicted"/>
<evidence type="ECO:0000256" key="3">
    <source>
        <dbReference type="ARBA" id="ARBA00022691"/>
    </source>
</evidence>
<dbReference type="InterPro" id="IPR036464">
    <property type="entry name" value="Rubisco_LSMT_subst-bd_sf"/>
</dbReference>
<evidence type="ECO:0000259" key="4">
    <source>
        <dbReference type="Pfam" id="PF09273"/>
    </source>
</evidence>
<keyword evidence="2" id="KW-0808">Transferase</keyword>
<dbReference type="AlphaFoldDB" id="A0A1D2A887"/>
<evidence type="ECO:0000313" key="5">
    <source>
        <dbReference type="EMBL" id="JAT75145.1"/>
    </source>
</evidence>
<organism evidence="5">
    <name type="scientific">Auxenochlorella protothecoides</name>
    <name type="common">Green microalga</name>
    <name type="synonym">Chlorella protothecoides</name>
    <dbReference type="NCBI Taxonomy" id="3075"/>
    <lineage>
        <taxon>Eukaryota</taxon>
        <taxon>Viridiplantae</taxon>
        <taxon>Chlorophyta</taxon>
        <taxon>core chlorophytes</taxon>
        <taxon>Trebouxiophyceae</taxon>
        <taxon>Chlorellales</taxon>
        <taxon>Chlorellaceae</taxon>
        <taxon>Auxenochlorella</taxon>
    </lineage>
</organism>
<reference evidence="5" key="1">
    <citation type="submission" date="2015-08" db="EMBL/GenBank/DDBJ databases">
        <authorList>
            <person name="Babu N.S."/>
            <person name="Beckwith C.J."/>
            <person name="Beseler K.G."/>
            <person name="Brison A."/>
            <person name="Carone J.V."/>
            <person name="Caskin T.P."/>
            <person name="Diamond M."/>
            <person name="Durham M.E."/>
            <person name="Foxe J.M."/>
            <person name="Go M."/>
            <person name="Henderson B.A."/>
            <person name="Jones I.B."/>
            <person name="McGettigan J.A."/>
            <person name="Micheletti S.J."/>
            <person name="Nasrallah M.E."/>
            <person name="Ortiz D."/>
            <person name="Piller C.R."/>
            <person name="Privatt S.R."/>
            <person name="Schneider S.L."/>
            <person name="Sharp S."/>
            <person name="Smith T.C."/>
            <person name="Stanton J.D."/>
            <person name="Ullery H.E."/>
            <person name="Wilson R.J."/>
            <person name="Serrano M.G."/>
            <person name="Buck G."/>
            <person name="Lee V."/>
            <person name="Wang Y."/>
            <person name="Carvalho R."/>
            <person name="Voegtly L."/>
            <person name="Shi R."/>
            <person name="Duckworth R."/>
            <person name="Johnson A."/>
            <person name="Loviza R."/>
            <person name="Walstead R."/>
            <person name="Shah Z."/>
            <person name="Kiflezghi M."/>
            <person name="Wade K."/>
            <person name="Ball S.L."/>
            <person name="Bradley K.W."/>
            <person name="Asai D.J."/>
            <person name="Bowman C.A."/>
            <person name="Russell D.A."/>
            <person name="Pope W.H."/>
            <person name="Jacobs-Sera D."/>
            <person name="Hendrix R.W."/>
            <person name="Hatfull G.F."/>
        </authorList>
    </citation>
    <scope>NUCLEOTIDE SEQUENCE</scope>
</reference>
<protein>
    <recommendedName>
        <fullName evidence="4">Rubisco LSMT substrate-binding domain-containing protein</fullName>
    </recommendedName>
</protein>
<dbReference type="InterPro" id="IPR050600">
    <property type="entry name" value="SETD3_SETD6_MTase"/>
</dbReference>
<dbReference type="SUPFAM" id="SSF82199">
    <property type="entry name" value="SET domain"/>
    <property type="match status" value="1"/>
</dbReference>
<dbReference type="GO" id="GO:0016279">
    <property type="term" value="F:protein-lysine N-methyltransferase activity"/>
    <property type="evidence" value="ECO:0007669"/>
    <property type="project" value="TreeGrafter"/>
</dbReference>
<dbReference type="GO" id="GO:0032259">
    <property type="term" value="P:methylation"/>
    <property type="evidence" value="ECO:0007669"/>
    <property type="project" value="UniProtKB-KW"/>
</dbReference>
<gene>
    <name evidence="5" type="ORF">g.21004</name>
</gene>
<evidence type="ECO:0000256" key="2">
    <source>
        <dbReference type="ARBA" id="ARBA00022679"/>
    </source>
</evidence>
<keyword evidence="1" id="KW-0489">Methyltransferase</keyword>
<dbReference type="Gene3D" id="3.90.1410.10">
    <property type="entry name" value="set domain protein methyltransferase, domain 1"/>
    <property type="match status" value="1"/>
</dbReference>
<sequence>RMRSLSSNHIDASVTYVDNMLRSAALPALHGRPAWEHGVRFAPMPGQMCQPRFSSSCSTPLHARDRSRHKVSAASSAVQPSLASEFVSSNGERPRAARDYATGEIVREIPDSDAITRADAQSIQALEPLIESRSELVAIALWLMRQEASAVETLARPGEGRASSPLLWSQQRLDELLQGSPVRDMVVERKQALIAEWADISKLISEHDPAAFPPDKFSEAKFIEAMAATLRSVFYLQSAECFALLPQLRDWDRSGEKGAVVDYDSLSSSVIVRADTGIKRGQDLVLRDERPSCELMFALGGGTAGQDVDFLEVPASLVITDRLYGLKKEILDSVGLGVKQMFPIRHDSLSVQHLAYLRLSRIQDTAQFAKVNFERDVIISVENEYEILQLLMSDLRARVQGYSGGIEEDISILQRGDAAPEEKAAAKQRIAERKILLTNMDGVRQRLAPIRGIPTKAGMQDPNSDIKEIFDAMESIPALPSKLFNRLRDWATGKDDPTWKK</sequence>
<evidence type="ECO:0000256" key="1">
    <source>
        <dbReference type="ARBA" id="ARBA00022603"/>
    </source>
</evidence>
<dbReference type="EMBL" id="GDKF01003477">
    <property type="protein sequence ID" value="JAT75145.1"/>
    <property type="molecule type" value="Transcribed_RNA"/>
</dbReference>
<feature type="domain" description="Rubisco LSMT substrate-binding" evidence="4">
    <location>
        <begin position="320"/>
        <end position="436"/>
    </location>
</feature>
<dbReference type="InterPro" id="IPR015353">
    <property type="entry name" value="Rubisco_LSMT_subst-bd"/>
</dbReference>
<keyword evidence="3" id="KW-0949">S-adenosyl-L-methionine</keyword>
<feature type="non-terminal residue" evidence="5">
    <location>
        <position position="1"/>
    </location>
</feature>
<dbReference type="PANTHER" id="PTHR13271">
    <property type="entry name" value="UNCHARACTERIZED PUTATIVE METHYLTRANSFERASE"/>
    <property type="match status" value="1"/>
</dbReference>
<name>A0A1D2A887_AUXPR</name>
<dbReference type="Pfam" id="PF09273">
    <property type="entry name" value="Rubis-subs-bind"/>
    <property type="match status" value="1"/>
</dbReference>